<evidence type="ECO:0000313" key="2">
    <source>
        <dbReference type="EMBL" id="KAF2014485.1"/>
    </source>
</evidence>
<dbReference type="RefSeq" id="XP_033382824.1">
    <property type="nucleotide sequence ID" value="XM_033521991.1"/>
</dbReference>
<reference evidence="2" key="1">
    <citation type="journal article" date="2020" name="Stud. Mycol.">
        <title>101 Dothideomycetes genomes: a test case for predicting lifestyles and emergence of pathogens.</title>
        <authorList>
            <person name="Haridas S."/>
            <person name="Albert R."/>
            <person name="Binder M."/>
            <person name="Bloem J."/>
            <person name="Labutti K."/>
            <person name="Salamov A."/>
            <person name="Andreopoulos B."/>
            <person name="Baker S."/>
            <person name="Barry K."/>
            <person name="Bills G."/>
            <person name="Bluhm B."/>
            <person name="Cannon C."/>
            <person name="Castanera R."/>
            <person name="Culley D."/>
            <person name="Daum C."/>
            <person name="Ezra D."/>
            <person name="Gonzalez J."/>
            <person name="Henrissat B."/>
            <person name="Kuo A."/>
            <person name="Liang C."/>
            <person name="Lipzen A."/>
            <person name="Lutzoni F."/>
            <person name="Magnuson J."/>
            <person name="Mondo S."/>
            <person name="Nolan M."/>
            <person name="Ohm R."/>
            <person name="Pangilinan J."/>
            <person name="Park H.-J."/>
            <person name="Ramirez L."/>
            <person name="Alfaro M."/>
            <person name="Sun H."/>
            <person name="Tritt A."/>
            <person name="Yoshinaga Y."/>
            <person name="Zwiers L.-H."/>
            <person name="Turgeon B."/>
            <person name="Goodwin S."/>
            <person name="Spatafora J."/>
            <person name="Crous P."/>
            <person name="Grigoriev I."/>
        </authorList>
    </citation>
    <scope>NUCLEOTIDE SEQUENCE</scope>
    <source>
        <strain evidence="2">CBS 175.79</strain>
    </source>
</reference>
<dbReference type="EMBL" id="ML978070">
    <property type="protein sequence ID" value="KAF2014485.1"/>
    <property type="molecule type" value="Genomic_DNA"/>
</dbReference>
<dbReference type="Proteomes" id="UP000799778">
    <property type="component" value="Unassembled WGS sequence"/>
</dbReference>
<organism evidence="2 3">
    <name type="scientific">Aaosphaeria arxii CBS 175.79</name>
    <dbReference type="NCBI Taxonomy" id="1450172"/>
    <lineage>
        <taxon>Eukaryota</taxon>
        <taxon>Fungi</taxon>
        <taxon>Dikarya</taxon>
        <taxon>Ascomycota</taxon>
        <taxon>Pezizomycotina</taxon>
        <taxon>Dothideomycetes</taxon>
        <taxon>Pleosporomycetidae</taxon>
        <taxon>Pleosporales</taxon>
        <taxon>Pleosporales incertae sedis</taxon>
        <taxon>Aaosphaeria</taxon>
    </lineage>
</organism>
<dbReference type="GeneID" id="54279388"/>
<keyword evidence="3" id="KW-1185">Reference proteome</keyword>
<sequence>MEHSDGAAEAGRGDPMYMLPVWYEECVKSHEQCRSVFNEESYFPARLIDIGRADSVDSIRLVTTMGDSNFTATRSDHQRPAYATLSHCWGKSQPLKLLTHNEGQLKQGIDRANLPRVFLDAIDVCRRLSIQYLWIDSLCICQDSEEDWSKESALMGKTYSTGVINIGATGCADSNCSLFERDSSGSASVGLITWAIAPANKYVVVENSICWLKDFLDQPLLRRAWVVQERLLATRMVHFTKSGLMWECRSLAATDTYPRKVPDVLQHVHHSRNRFWQTDPPGQHKDEAWSNLVQNYSNCALTFGKDKLIALSGLVSTMKTGGLDRGNYWVGMWETDFPYCLVWVRSALDRSKWRQVRPNEYRAPSWSWASLDCQVWTAWSLGIKRSPVISHFVVNEDGGKGQDGPQVGCRLLLYMTGPLAKVSIVPKGSEVETVGRGIERAQGISYCISSIYQHREDIEPDAEFTYMEDDTWNEVIFDDFNDSNLTKDVWCAPIFECEMWKMGAGMRLFGLLLEVVEGNTFRRIGTFSVRLLPNRQLLKRLQSIAYTVI</sequence>
<dbReference type="Pfam" id="PF06985">
    <property type="entry name" value="HET"/>
    <property type="match status" value="1"/>
</dbReference>
<dbReference type="InterPro" id="IPR010730">
    <property type="entry name" value="HET"/>
</dbReference>
<evidence type="ECO:0000313" key="3">
    <source>
        <dbReference type="Proteomes" id="UP000799778"/>
    </source>
</evidence>
<proteinExistence type="predicted"/>
<dbReference type="OrthoDB" id="5362512at2759"/>
<dbReference type="PANTHER" id="PTHR33112">
    <property type="entry name" value="DOMAIN PROTEIN, PUTATIVE-RELATED"/>
    <property type="match status" value="1"/>
</dbReference>
<dbReference type="PANTHER" id="PTHR33112:SF15">
    <property type="entry name" value="HETEROKARYON INCOMPATIBILITY DOMAIN-CONTAINING PROTEIN"/>
    <property type="match status" value="1"/>
</dbReference>
<protein>
    <submittedName>
        <fullName evidence="2">HET-domain-containing protein</fullName>
    </submittedName>
</protein>
<gene>
    <name evidence="2" type="ORF">BU24DRAFT_215037</name>
</gene>
<dbReference type="AlphaFoldDB" id="A0A6A5XML1"/>
<evidence type="ECO:0000259" key="1">
    <source>
        <dbReference type="Pfam" id="PF06985"/>
    </source>
</evidence>
<feature type="domain" description="Heterokaryon incompatibility" evidence="1">
    <location>
        <begin position="82"/>
        <end position="229"/>
    </location>
</feature>
<accession>A0A6A5XML1</accession>
<name>A0A6A5XML1_9PLEO</name>